<gene>
    <name evidence="3" type="primary">LOC113786622</name>
</gene>
<proteinExistence type="predicted"/>
<feature type="compositionally biased region" description="Basic and acidic residues" evidence="1">
    <location>
        <begin position="169"/>
        <end position="187"/>
    </location>
</feature>
<dbReference type="Proteomes" id="UP000087171">
    <property type="component" value="Chromosome Ca5"/>
</dbReference>
<sequence length="236" mass="27158">MESMIRVDEIYIDLSQYNAKTNPSKRDSQDFTIRGFTSQMREKDPKICMPFPIDIYKEQTSVQPSEGNNIVVNSENQQNSIANNSSVRRQIDFHQLIELRNDNDDMEISHDEDKENHGMEIVTRITEAACPTNEVVVPRCATSKKKKKDLRGRKRKRRVEEVQDIQEDDVAKTNIREGNNDPPKNVEENNVSKNNDIEKKHVDDEPPNVDNATMEEVEIADILANSLNEISILKFS</sequence>
<keyword evidence="2" id="KW-1185">Reference proteome</keyword>
<dbReference type="OrthoDB" id="754229at2759"/>
<feature type="compositionally biased region" description="Basic and acidic residues" evidence="1">
    <location>
        <begin position="195"/>
        <end position="204"/>
    </location>
</feature>
<dbReference type="RefSeq" id="XP_027190358.1">
    <property type="nucleotide sequence ID" value="XM_027334557.1"/>
</dbReference>
<evidence type="ECO:0000256" key="1">
    <source>
        <dbReference type="SAM" id="MobiDB-lite"/>
    </source>
</evidence>
<accession>A0A3Q7XRS3</accession>
<feature type="region of interest" description="Disordered" evidence="1">
    <location>
        <begin position="141"/>
        <end position="210"/>
    </location>
</feature>
<reference evidence="3" key="2">
    <citation type="submission" date="2025-08" db="UniProtKB">
        <authorList>
            <consortium name="RefSeq"/>
        </authorList>
    </citation>
    <scope>IDENTIFICATION</scope>
    <source>
        <tissue evidence="3">Etiolated seedlings</tissue>
    </source>
</reference>
<name>A0A3Q7XRS3_CICAR</name>
<reference evidence="2" key="1">
    <citation type="journal article" date="2013" name="Nat. Biotechnol.">
        <title>Draft genome sequence of chickpea (Cicer arietinum) provides a resource for trait improvement.</title>
        <authorList>
            <person name="Varshney R.K."/>
            <person name="Song C."/>
            <person name="Saxena R.K."/>
            <person name="Azam S."/>
            <person name="Yu S."/>
            <person name="Sharpe A.G."/>
            <person name="Cannon S."/>
            <person name="Baek J."/>
            <person name="Rosen B.D."/>
            <person name="Tar'an B."/>
            <person name="Millan T."/>
            <person name="Zhang X."/>
            <person name="Ramsay L.D."/>
            <person name="Iwata A."/>
            <person name="Wang Y."/>
            <person name="Nelson W."/>
            <person name="Farmer A.D."/>
            <person name="Gaur P.M."/>
            <person name="Soderlund C."/>
            <person name="Penmetsa R.V."/>
            <person name="Xu C."/>
            <person name="Bharti A.K."/>
            <person name="He W."/>
            <person name="Winter P."/>
            <person name="Zhao S."/>
            <person name="Hane J.K."/>
            <person name="Carrasquilla-Garcia N."/>
            <person name="Condie J.A."/>
            <person name="Upadhyaya H.D."/>
            <person name="Luo M.C."/>
            <person name="Thudi M."/>
            <person name="Gowda C.L."/>
            <person name="Singh N.P."/>
            <person name="Lichtenzveig J."/>
            <person name="Gali K.K."/>
            <person name="Rubio J."/>
            <person name="Nadarajan N."/>
            <person name="Dolezel J."/>
            <person name="Bansal K.C."/>
            <person name="Xu X."/>
            <person name="Edwards D."/>
            <person name="Zhang G."/>
            <person name="Kahl G."/>
            <person name="Gil J."/>
            <person name="Singh K.B."/>
            <person name="Datta S.K."/>
            <person name="Jackson S.A."/>
            <person name="Wang J."/>
            <person name="Cook D.R."/>
        </authorList>
    </citation>
    <scope>NUCLEOTIDE SEQUENCE [LARGE SCALE GENOMIC DNA]</scope>
    <source>
        <strain evidence="2">cv. CDC Frontier</strain>
    </source>
</reference>
<evidence type="ECO:0000313" key="2">
    <source>
        <dbReference type="Proteomes" id="UP000087171"/>
    </source>
</evidence>
<dbReference type="AlphaFoldDB" id="A0A3Q7XRS3"/>
<protein>
    <submittedName>
        <fullName evidence="3">Uncharacterized protein LOC113786622</fullName>
    </submittedName>
</protein>
<evidence type="ECO:0000313" key="3">
    <source>
        <dbReference type="RefSeq" id="XP_027190358.1"/>
    </source>
</evidence>
<organism evidence="2 3">
    <name type="scientific">Cicer arietinum</name>
    <name type="common">Chickpea</name>
    <name type="synonym">Garbanzo</name>
    <dbReference type="NCBI Taxonomy" id="3827"/>
    <lineage>
        <taxon>Eukaryota</taxon>
        <taxon>Viridiplantae</taxon>
        <taxon>Streptophyta</taxon>
        <taxon>Embryophyta</taxon>
        <taxon>Tracheophyta</taxon>
        <taxon>Spermatophyta</taxon>
        <taxon>Magnoliopsida</taxon>
        <taxon>eudicotyledons</taxon>
        <taxon>Gunneridae</taxon>
        <taxon>Pentapetalae</taxon>
        <taxon>rosids</taxon>
        <taxon>fabids</taxon>
        <taxon>Fabales</taxon>
        <taxon>Fabaceae</taxon>
        <taxon>Papilionoideae</taxon>
        <taxon>50 kb inversion clade</taxon>
        <taxon>NPAAA clade</taxon>
        <taxon>Hologalegina</taxon>
        <taxon>IRL clade</taxon>
        <taxon>Cicereae</taxon>
        <taxon>Cicer</taxon>
    </lineage>
</organism>
<feature type="compositionally biased region" description="Basic residues" evidence="1">
    <location>
        <begin position="142"/>
        <end position="157"/>
    </location>
</feature>